<dbReference type="OrthoDB" id="286252at2"/>
<dbReference type="AlphaFoldDB" id="A0A1M6U7U0"/>
<dbReference type="Pfam" id="PF12952">
    <property type="entry name" value="DUF3841"/>
    <property type="match status" value="1"/>
</dbReference>
<proteinExistence type="predicted"/>
<reference evidence="1 2" key="1">
    <citation type="submission" date="2016-11" db="EMBL/GenBank/DDBJ databases">
        <authorList>
            <person name="Jaros S."/>
            <person name="Januszkiewicz K."/>
            <person name="Wedrychowicz H."/>
        </authorList>
    </citation>
    <scope>NUCLEOTIDE SEQUENCE [LARGE SCALE GENOMIC DNA]</scope>
    <source>
        <strain evidence="1 2">DSM 15480</strain>
    </source>
</reference>
<sequence>MEETKITTSIRVWTKQHKSVLDTLQQTGRYTAKREFIKMDMGEHAVLLELEIDPVLITSINIAKWGCILNYSYIPANEADAARHQKLLADYRISDAKAYMSQFYPEIKREIVNSWSRLFDDSVKVGNDTRYGNVWELRREWIRNIVQ</sequence>
<dbReference type="InterPro" id="IPR024211">
    <property type="entry name" value="DUF3841"/>
</dbReference>
<organism evidence="1 2">
    <name type="scientific">Hespellia stercorisuis DSM 15480</name>
    <dbReference type="NCBI Taxonomy" id="1121950"/>
    <lineage>
        <taxon>Bacteria</taxon>
        <taxon>Bacillati</taxon>
        <taxon>Bacillota</taxon>
        <taxon>Clostridia</taxon>
        <taxon>Lachnospirales</taxon>
        <taxon>Lachnospiraceae</taxon>
        <taxon>Hespellia</taxon>
    </lineage>
</organism>
<dbReference type="RefSeq" id="WP_073112707.1">
    <property type="nucleotide sequence ID" value="NZ_FQZY01000068.1"/>
</dbReference>
<dbReference type="EMBL" id="FQZY01000068">
    <property type="protein sequence ID" value="SHK65257.1"/>
    <property type="molecule type" value="Genomic_DNA"/>
</dbReference>
<name>A0A1M6U7U0_9FIRM</name>
<accession>A0A1M6U7U0</accession>
<gene>
    <name evidence="1" type="ORF">SAMN02745243_03427</name>
</gene>
<evidence type="ECO:0000313" key="2">
    <source>
        <dbReference type="Proteomes" id="UP000184301"/>
    </source>
</evidence>
<dbReference type="Proteomes" id="UP000184301">
    <property type="component" value="Unassembled WGS sequence"/>
</dbReference>
<protein>
    <recommendedName>
        <fullName evidence="3">DUF3841 domain-containing protein</fullName>
    </recommendedName>
</protein>
<evidence type="ECO:0008006" key="3">
    <source>
        <dbReference type="Google" id="ProtNLM"/>
    </source>
</evidence>
<keyword evidence="2" id="KW-1185">Reference proteome</keyword>
<evidence type="ECO:0000313" key="1">
    <source>
        <dbReference type="EMBL" id="SHK65257.1"/>
    </source>
</evidence>
<dbReference type="STRING" id="1121950.SAMN02745243_03427"/>